<comment type="caution">
    <text evidence="2">The sequence shown here is derived from an EMBL/GenBank/DDBJ whole genome shotgun (WGS) entry which is preliminary data.</text>
</comment>
<organism evidence="2 3">
    <name type="scientific">Ficus carica</name>
    <name type="common">Common fig</name>
    <dbReference type="NCBI Taxonomy" id="3494"/>
    <lineage>
        <taxon>Eukaryota</taxon>
        <taxon>Viridiplantae</taxon>
        <taxon>Streptophyta</taxon>
        <taxon>Embryophyta</taxon>
        <taxon>Tracheophyta</taxon>
        <taxon>Spermatophyta</taxon>
        <taxon>Magnoliopsida</taxon>
        <taxon>eudicotyledons</taxon>
        <taxon>Gunneridae</taxon>
        <taxon>Pentapetalae</taxon>
        <taxon>rosids</taxon>
        <taxon>fabids</taxon>
        <taxon>Rosales</taxon>
        <taxon>Moraceae</taxon>
        <taxon>Ficeae</taxon>
        <taxon>Ficus</taxon>
    </lineage>
</organism>
<sequence>MMHRDGLLENLISAPGRSEVSSGVASLPEKDRPRSFRNPSPPSFAGEHLQL</sequence>
<protein>
    <submittedName>
        <fullName evidence="2">Uncharacterized protein</fullName>
    </submittedName>
</protein>
<keyword evidence="3" id="KW-1185">Reference proteome</keyword>
<dbReference type="AlphaFoldDB" id="A0AA87ZV69"/>
<evidence type="ECO:0000313" key="3">
    <source>
        <dbReference type="Proteomes" id="UP001187192"/>
    </source>
</evidence>
<name>A0AA87ZV69_FICCA</name>
<dbReference type="EMBL" id="BTGU01000010">
    <property type="protein sequence ID" value="GMN40160.1"/>
    <property type="molecule type" value="Genomic_DNA"/>
</dbReference>
<evidence type="ECO:0000256" key="1">
    <source>
        <dbReference type="SAM" id="MobiDB-lite"/>
    </source>
</evidence>
<accession>A0AA87ZV69</accession>
<gene>
    <name evidence="2" type="ORF">TIFTF001_009392</name>
</gene>
<feature type="region of interest" description="Disordered" evidence="1">
    <location>
        <begin position="1"/>
        <end position="51"/>
    </location>
</feature>
<evidence type="ECO:0000313" key="2">
    <source>
        <dbReference type="EMBL" id="GMN40160.1"/>
    </source>
</evidence>
<dbReference type="Proteomes" id="UP001187192">
    <property type="component" value="Unassembled WGS sequence"/>
</dbReference>
<reference evidence="2" key="1">
    <citation type="submission" date="2023-07" db="EMBL/GenBank/DDBJ databases">
        <title>draft genome sequence of fig (Ficus carica).</title>
        <authorList>
            <person name="Takahashi T."/>
            <person name="Nishimura K."/>
        </authorList>
    </citation>
    <scope>NUCLEOTIDE SEQUENCE</scope>
</reference>
<proteinExistence type="predicted"/>